<dbReference type="OrthoDB" id="6762378at2759"/>
<comment type="caution">
    <text evidence="1">The sequence shown here is derived from an EMBL/GenBank/DDBJ whole genome shotgun (WGS) entry which is preliminary data.</text>
</comment>
<proteinExistence type="predicted"/>
<sequence length="98" mass="10667">MVDYSSDALVLINNIGVVRMTAPYSNVCGNQEVDGGEYDMKDLRANNLAKLKFVSVVNGQFAISESQLKLYSQVVSFKSIVGKIWFSGSANVKGKLAE</sequence>
<gene>
    <name evidence="1" type="ORF">AVEN_100452_1</name>
</gene>
<protein>
    <submittedName>
        <fullName evidence="1">Uncharacterized protein</fullName>
    </submittedName>
</protein>
<accession>A0A4Y2D0B2</accession>
<dbReference type="EMBL" id="BGPR01000271">
    <property type="protein sequence ID" value="GBM09546.1"/>
    <property type="molecule type" value="Genomic_DNA"/>
</dbReference>
<evidence type="ECO:0000313" key="1">
    <source>
        <dbReference type="EMBL" id="GBM09546.1"/>
    </source>
</evidence>
<keyword evidence="2" id="KW-1185">Reference proteome</keyword>
<dbReference type="Proteomes" id="UP000499080">
    <property type="component" value="Unassembled WGS sequence"/>
</dbReference>
<name>A0A4Y2D0B2_ARAVE</name>
<evidence type="ECO:0000313" key="2">
    <source>
        <dbReference type="Proteomes" id="UP000499080"/>
    </source>
</evidence>
<organism evidence="1 2">
    <name type="scientific">Araneus ventricosus</name>
    <name type="common">Orbweaver spider</name>
    <name type="synonym">Epeira ventricosa</name>
    <dbReference type="NCBI Taxonomy" id="182803"/>
    <lineage>
        <taxon>Eukaryota</taxon>
        <taxon>Metazoa</taxon>
        <taxon>Ecdysozoa</taxon>
        <taxon>Arthropoda</taxon>
        <taxon>Chelicerata</taxon>
        <taxon>Arachnida</taxon>
        <taxon>Araneae</taxon>
        <taxon>Araneomorphae</taxon>
        <taxon>Entelegynae</taxon>
        <taxon>Araneoidea</taxon>
        <taxon>Araneidae</taxon>
        <taxon>Araneus</taxon>
    </lineage>
</organism>
<reference evidence="1 2" key="1">
    <citation type="journal article" date="2019" name="Sci. Rep.">
        <title>Orb-weaving spider Araneus ventricosus genome elucidates the spidroin gene catalogue.</title>
        <authorList>
            <person name="Kono N."/>
            <person name="Nakamura H."/>
            <person name="Ohtoshi R."/>
            <person name="Moran D.A.P."/>
            <person name="Shinohara A."/>
            <person name="Yoshida Y."/>
            <person name="Fujiwara M."/>
            <person name="Mori M."/>
            <person name="Tomita M."/>
            <person name="Arakawa K."/>
        </authorList>
    </citation>
    <scope>NUCLEOTIDE SEQUENCE [LARGE SCALE GENOMIC DNA]</scope>
</reference>
<dbReference type="AlphaFoldDB" id="A0A4Y2D0B2"/>